<protein>
    <submittedName>
        <fullName evidence="1">Uncharacterized protein</fullName>
    </submittedName>
</protein>
<dbReference type="GeneID" id="54554816"/>
<dbReference type="Proteomes" id="UP000800097">
    <property type="component" value="Unassembled WGS sequence"/>
</dbReference>
<organism evidence="1 2">
    <name type="scientific">Westerdykella ornata</name>
    <dbReference type="NCBI Taxonomy" id="318751"/>
    <lineage>
        <taxon>Eukaryota</taxon>
        <taxon>Fungi</taxon>
        <taxon>Dikarya</taxon>
        <taxon>Ascomycota</taxon>
        <taxon>Pezizomycotina</taxon>
        <taxon>Dothideomycetes</taxon>
        <taxon>Pleosporomycetidae</taxon>
        <taxon>Pleosporales</taxon>
        <taxon>Sporormiaceae</taxon>
        <taxon>Westerdykella</taxon>
    </lineage>
</organism>
<proteinExistence type="predicted"/>
<name>A0A6A6JGN0_WESOR</name>
<sequence length="489" mass="53872">MSRTVEIGRAVLHSANGSLHLWLTAAITVWSQQQSTNPQQLDQYRFLELLLSGDYWVCRGYDMHIILDISVLLEPLNRDHVPQLMGVLREASVWHQLGLNVTISESEVQGQIRISIAHHRNVDENTTPARHRLGVNVPSADIKPPEMVPVISLNSVRLSLDILQPRPASKAKKRKMSRDANQKLGTLIDAGSDNSNNAQAALLDSSVTMVSNMQQQHFEEEILLESSVSPSNNQSNPWDNPVSISPHQVKKRCYAVSYESKSTNSGGQPVEVADISAMVDAAMRISVCRNPSRVSGGVKIVTSTFSATLSEVCPALFTPHYLQALSQRAHFLPTLSRSMVRVTCSPRNSVSLQEKMTTLLEEHSARWNAASHDSIPFPEDVVRSRLWKHLQSSLSERPTKSLLPFVTAAPKVHDRLGIVESSRITDREVSSTAPEEDVFSEPCAPLSSVSVSKIQAVDEDDDLLLADAGDIMMLWEGFDGGDVAIDGVQ</sequence>
<dbReference type="OrthoDB" id="4187154at2759"/>
<keyword evidence="2" id="KW-1185">Reference proteome</keyword>
<accession>A0A6A6JGN0</accession>
<evidence type="ECO:0000313" key="1">
    <source>
        <dbReference type="EMBL" id="KAF2275128.1"/>
    </source>
</evidence>
<evidence type="ECO:0000313" key="2">
    <source>
        <dbReference type="Proteomes" id="UP000800097"/>
    </source>
</evidence>
<reference evidence="1" key="1">
    <citation type="journal article" date="2020" name="Stud. Mycol.">
        <title>101 Dothideomycetes genomes: a test case for predicting lifestyles and emergence of pathogens.</title>
        <authorList>
            <person name="Haridas S."/>
            <person name="Albert R."/>
            <person name="Binder M."/>
            <person name="Bloem J."/>
            <person name="Labutti K."/>
            <person name="Salamov A."/>
            <person name="Andreopoulos B."/>
            <person name="Baker S."/>
            <person name="Barry K."/>
            <person name="Bills G."/>
            <person name="Bluhm B."/>
            <person name="Cannon C."/>
            <person name="Castanera R."/>
            <person name="Culley D."/>
            <person name="Daum C."/>
            <person name="Ezra D."/>
            <person name="Gonzalez J."/>
            <person name="Henrissat B."/>
            <person name="Kuo A."/>
            <person name="Liang C."/>
            <person name="Lipzen A."/>
            <person name="Lutzoni F."/>
            <person name="Magnuson J."/>
            <person name="Mondo S."/>
            <person name="Nolan M."/>
            <person name="Ohm R."/>
            <person name="Pangilinan J."/>
            <person name="Park H.-J."/>
            <person name="Ramirez L."/>
            <person name="Alfaro M."/>
            <person name="Sun H."/>
            <person name="Tritt A."/>
            <person name="Yoshinaga Y."/>
            <person name="Zwiers L.-H."/>
            <person name="Turgeon B."/>
            <person name="Goodwin S."/>
            <person name="Spatafora J."/>
            <person name="Crous P."/>
            <person name="Grigoriev I."/>
        </authorList>
    </citation>
    <scope>NUCLEOTIDE SEQUENCE</scope>
    <source>
        <strain evidence="1">CBS 379.55</strain>
    </source>
</reference>
<dbReference type="EMBL" id="ML986498">
    <property type="protein sequence ID" value="KAF2275128.1"/>
    <property type="molecule type" value="Genomic_DNA"/>
</dbReference>
<dbReference type="AlphaFoldDB" id="A0A6A6JGN0"/>
<dbReference type="RefSeq" id="XP_033652667.1">
    <property type="nucleotide sequence ID" value="XM_033801641.1"/>
</dbReference>
<gene>
    <name evidence="1" type="ORF">EI97DRAFT_468097</name>
</gene>